<feature type="domain" description="Protein kinase" evidence="2">
    <location>
        <begin position="574"/>
        <end position="836"/>
    </location>
</feature>
<keyword evidence="1" id="KW-0472">Membrane</keyword>
<evidence type="ECO:0000259" key="2">
    <source>
        <dbReference type="PROSITE" id="PS50011"/>
    </source>
</evidence>
<dbReference type="SUPFAM" id="SSF56112">
    <property type="entry name" value="Protein kinase-like (PK-like)"/>
    <property type="match status" value="1"/>
</dbReference>
<keyword evidence="1" id="KW-1133">Transmembrane helix</keyword>
<dbReference type="Gene3D" id="3.30.200.20">
    <property type="entry name" value="Phosphorylase Kinase, domain 1"/>
    <property type="match status" value="1"/>
</dbReference>
<dbReference type="EMBL" id="JAKCXM010000023">
    <property type="protein sequence ID" value="KAJ0407231.1"/>
    <property type="molecule type" value="Genomic_DNA"/>
</dbReference>
<dbReference type="PRINTS" id="PR00109">
    <property type="entry name" value="TYRKINASE"/>
</dbReference>
<dbReference type="AlphaFoldDB" id="A0AAD5LN71"/>
<keyword evidence="1" id="KW-0812">Transmembrane</keyword>
<dbReference type="InterPro" id="IPR000719">
    <property type="entry name" value="Prot_kinase_dom"/>
</dbReference>
<dbReference type="PANTHER" id="PTHR44329">
    <property type="entry name" value="SERINE/THREONINE-PROTEIN KINASE TNNI3K-RELATED"/>
    <property type="match status" value="1"/>
</dbReference>
<name>A0AAD5LN71_PYTIN</name>
<dbReference type="PROSITE" id="PS50011">
    <property type="entry name" value="PROTEIN_KINASE_DOM"/>
    <property type="match status" value="1"/>
</dbReference>
<dbReference type="GO" id="GO:0005524">
    <property type="term" value="F:ATP binding"/>
    <property type="evidence" value="ECO:0007669"/>
    <property type="project" value="InterPro"/>
</dbReference>
<dbReference type="Gene3D" id="1.10.510.10">
    <property type="entry name" value="Transferase(Phosphotransferase) domain 1"/>
    <property type="match status" value="1"/>
</dbReference>
<dbReference type="InterPro" id="IPR011009">
    <property type="entry name" value="Kinase-like_dom_sf"/>
</dbReference>
<comment type="caution">
    <text evidence="3">The sequence shown here is derived from an EMBL/GenBank/DDBJ whole genome shotgun (WGS) entry which is preliminary data.</text>
</comment>
<evidence type="ECO:0000313" key="3">
    <source>
        <dbReference type="EMBL" id="KAJ0407231.1"/>
    </source>
</evidence>
<protein>
    <recommendedName>
        <fullName evidence="2">Protein kinase domain-containing protein</fullName>
    </recommendedName>
</protein>
<dbReference type="GO" id="GO:0004674">
    <property type="term" value="F:protein serine/threonine kinase activity"/>
    <property type="evidence" value="ECO:0007669"/>
    <property type="project" value="TreeGrafter"/>
</dbReference>
<keyword evidence="4" id="KW-1185">Reference proteome</keyword>
<dbReference type="InterPro" id="IPR001245">
    <property type="entry name" value="Ser-Thr/Tyr_kinase_cat_dom"/>
</dbReference>
<gene>
    <name evidence="3" type="ORF">P43SY_008006</name>
</gene>
<dbReference type="InterPro" id="IPR051681">
    <property type="entry name" value="Ser/Thr_Kinases-Pseudokinases"/>
</dbReference>
<sequence length="836" mass="90466">MQRTSDLVARFLELHQQNSTRLKPIRFSQPVPPEIEARLRNESLTFESLPPLLQRAVLWDSGYSLGEDDSLAQIFTLCGVSMAEVALPATVFNASSCVTQSCDSASGTPVGHATMCAFDELAAVARCSCTAVSTQSNGSLWSNASSLPELPEVRVRRHSWVDAEREQRVHIYALHTAPEADPCGSRLVIPCVPFQRTDPRWCRPPPSAEMTAWLRSFARSLRSENVSTSVATRVDGTSSDLAKQLHRLHTDGAVVAPMALDGSLPAAITKRLDAVSLQFSELPPLLQRALVWDSGFAYGDGNRLAAVFVPCGRSMANLGVTRRAFNLAGCVEHNCSDAASGAVFSRSLQCTGDQIAAVSQCATTAVTTAVHAAMWADGGDDALVPTPTVLRHAWESSNRSFLIYSIHTAGAPVAYGRCPARGAMIIPCLPYEAVSSSRQWCRPQPSALVNAWLRDVANDHAFSLWLLVPVLLAAAAAVTGLACCLRHKSWRRLQRWRPASKGSPHSHTTVSLRELSGDFEGQGFPQEHERRQWWFGSASLTSRASVESAESPTALHVLTSHPELAGRRLQFNDLQLQRLLATGGHGEVWLCELHGAPVAVKRRLRGRRGRSGGDDLAAFVAEIVLTASLDHPHVLRFLGVAWSSPANLCMVTEYLPNGDLQAFLRDHGSGLTWGHEKLRVATGVAAALAYLHARRPPTIHRDLKAKNVLLSELLDAKLMDFGGSRQKTGDMLTNGVGTPYWTAPEILQGATYAESADIYSFGVVLCELDTARTPYDALPLTPLQILERVAADSLRPSLSSDCPASIAALVVACLQHDASARPSARELLALLQDSAI</sequence>
<dbReference type="Proteomes" id="UP001209570">
    <property type="component" value="Unassembled WGS sequence"/>
</dbReference>
<dbReference type="PANTHER" id="PTHR44329:SF214">
    <property type="entry name" value="PROTEIN KINASE DOMAIN-CONTAINING PROTEIN"/>
    <property type="match status" value="1"/>
</dbReference>
<feature type="transmembrane region" description="Helical" evidence="1">
    <location>
        <begin position="462"/>
        <end position="485"/>
    </location>
</feature>
<evidence type="ECO:0000313" key="4">
    <source>
        <dbReference type="Proteomes" id="UP001209570"/>
    </source>
</evidence>
<proteinExistence type="predicted"/>
<reference evidence="3" key="1">
    <citation type="submission" date="2021-12" db="EMBL/GenBank/DDBJ databases">
        <title>Prjna785345.</title>
        <authorList>
            <person name="Rujirawat T."/>
            <person name="Krajaejun T."/>
        </authorList>
    </citation>
    <scope>NUCLEOTIDE SEQUENCE</scope>
    <source>
        <strain evidence="3">Pi057C3</strain>
    </source>
</reference>
<dbReference type="SMART" id="SM00220">
    <property type="entry name" value="S_TKc"/>
    <property type="match status" value="1"/>
</dbReference>
<dbReference type="Pfam" id="PF07714">
    <property type="entry name" value="PK_Tyr_Ser-Thr"/>
    <property type="match status" value="1"/>
</dbReference>
<organism evidence="3 4">
    <name type="scientific">Pythium insidiosum</name>
    <name type="common">Pythiosis disease agent</name>
    <dbReference type="NCBI Taxonomy" id="114742"/>
    <lineage>
        <taxon>Eukaryota</taxon>
        <taxon>Sar</taxon>
        <taxon>Stramenopiles</taxon>
        <taxon>Oomycota</taxon>
        <taxon>Peronosporomycetes</taxon>
        <taxon>Pythiales</taxon>
        <taxon>Pythiaceae</taxon>
        <taxon>Pythium</taxon>
    </lineage>
</organism>
<accession>A0AAD5LN71</accession>
<evidence type="ECO:0000256" key="1">
    <source>
        <dbReference type="SAM" id="Phobius"/>
    </source>
</evidence>